<dbReference type="RefSeq" id="WP_005190178.1">
    <property type="nucleotide sequence ID" value="NZ_KB850050.1"/>
</dbReference>
<dbReference type="SUPFAM" id="SSF47413">
    <property type="entry name" value="lambda repressor-like DNA-binding domains"/>
    <property type="match status" value="1"/>
</dbReference>
<dbReference type="Pfam" id="PF15943">
    <property type="entry name" value="YdaS_toxin"/>
    <property type="match status" value="1"/>
</dbReference>
<protein>
    <recommendedName>
        <fullName evidence="3">HTH cro/C1-type domain-containing protein</fullName>
    </recommendedName>
</protein>
<accession>N9MS90</accession>
<dbReference type="EMBL" id="APRL01000013">
    <property type="protein sequence ID" value="ENW92784.1"/>
    <property type="molecule type" value="Genomic_DNA"/>
</dbReference>
<dbReference type="Gene3D" id="1.10.260.40">
    <property type="entry name" value="lambda repressor-like DNA-binding domains"/>
    <property type="match status" value="1"/>
</dbReference>
<sequence length="73" mass="8286">MQTIKKAIFSAGGVKAVAESVNKTERAVYKWINKNTLPYTEYKGETQYAQKIADMTKGEFTKEQLLRIGLKDI</sequence>
<dbReference type="PATRIC" id="fig|1217703.3.peg.2648"/>
<evidence type="ECO:0008006" key="3">
    <source>
        <dbReference type="Google" id="ProtNLM"/>
    </source>
</evidence>
<organism evidence="1 2">
    <name type="scientific">Acinetobacter dispersus</name>
    <dbReference type="NCBI Taxonomy" id="70348"/>
    <lineage>
        <taxon>Bacteria</taxon>
        <taxon>Pseudomonadati</taxon>
        <taxon>Pseudomonadota</taxon>
        <taxon>Gammaproteobacteria</taxon>
        <taxon>Moraxellales</taxon>
        <taxon>Moraxellaceae</taxon>
        <taxon>Acinetobacter</taxon>
    </lineage>
</organism>
<dbReference type="Proteomes" id="UP000013261">
    <property type="component" value="Unassembled WGS sequence"/>
</dbReference>
<name>N9MS90_9GAMM</name>
<comment type="caution">
    <text evidence="1">The sequence shown here is derived from an EMBL/GenBank/DDBJ whole genome shotgun (WGS) entry which is preliminary data.</text>
</comment>
<dbReference type="InterPro" id="IPR010982">
    <property type="entry name" value="Lambda_DNA-bd_dom_sf"/>
</dbReference>
<dbReference type="HOGENOM" id="CLU_172545_0_0_6"/>
<dbReference type="AlphaFoldDB" id="N9MS90"/>
<dbReference type="InterPro" id="IPR031856">
    <property type="entry name" value="YdaS_toxin-like"/>
</dbReference>
<proteinExistence type="predicted"/>
<evidence type="ECO:0000313" key="1">
    <source>
        <dbReference type="EMBL" id="ENW92784.1"/>
    </source>
</evidence>
<gene>
    <name evidence="1" type="ORF">F904_02727</name>
</gene>
<keyword evidence="2" id="KW-1185">Reference proteome</keyword>
<reference evidence="1 2" key="1">
    <citation type="submission" date="2013-02" db="EMBL/GenBank/DDBJ databases">
        <title>The Genome Sequence of Acinetobacter sp. ANC 4105.</title>
        <authorList>
            <consortium name="The Broad Institute Genome Sequencing Platform"/>
            <consortium name="The Broad Institute Genome Sequencing Center for Infectious Disease"/>
            <person name="Cerqueira G."/>
            <person name="Feldgarden M."/>
            <person name="Courvalin P."/>
            <person name="Perichon B."/>
            <person name="Grillot-Courvalin C."/>
            <person name="Clermont D."/>
            <person name="Rocha E."/>
            <person name="Yoon E.-J."/>
            <person name="Nemec A."/>
            <person name="Walker B."/>
            <person name="Young S.K."/>
            <person name="Zeng Q."/>
            <person name="Gargeya S."/>
            <person name="Fitzgerald M."/>
            <person name="Haas B."/>
            <person name="Abouelleil A."/>
            <person name="Alvarado L."/>
            <person name="Arachchi H.M."/>
            <person name="Berlin A.M."/>
            <person name="Chapman S.B."/>
            <person name="Dewar J."/>
            <person name="Goldberg J."/>
            <person name="Griggs A."/>
            <person name="Gujja S."/>
            <person name="Hansen M."/>
            <person name="Howarth C."/>
            <person name="Imamovic A."/>
            <person name="Larimer J."/>
            <person name="McCowan C."/>
            <person name="Murphy C."/>
            <person name="Neiman D."/>
            <person name="Pearson M."/>
            <person name="Priest M."/>
            <person name="Roberts A."/>
            <person name="Saif S."/>
            <person name="Shea T."/>
            <person name="Sisk P."/>
            <person name="Sykes S."/>
            <person name="Wortman J."/>
            <person name="Nusbaum C."/>
            <person name="Birren B."/>
        </authorList>
    </citation>
    <scope>NUCLEOTIDE SEQUENCE [LARGE SCALE GENOMIC DNA]</scope>
    <source>
        <strain evidence="1 2">ANC 4105</strain>
    </source>
</reference>
<evidence type="ECO:0000313" key="2">
    <source>
        <dbReference type="Proteomes" id="UP000013261"/>
    </source>
</evidence>
<dbReference type="GO" id="GO:0003677">
    <property type="term" value="F:DNA binding"/>
    <property type="evidence" value="ECO:0007669"/>
    <property type="project" value="InterPro"/>
</dbReference>
<dbReference type="eggNOG" id="ENOG5033CHZ">
    <property type="taxonomic scope" value="Bacteria"/>
</dbReference>
<dbReference type="OrthoDB" id="5917957at2"/>